<dbReference type="Pfam" id="PF13448">
    <property type="entry name" value="DUF4114"/>
    <property type="match status" value="1"/>
</dbReference>
<evidence type="ECO:0000313" key="3">
    <source>
        <dbReference type="Proteomes" id="UP001216139"/>
    </source>
</evidence>
<protein>
    <submittedName>
        <fullName evidence="2">DUF4114 domain-containing protein</fullName>
    </submittedName>
</protein>
<name>A0ABY7TCX6_9SPHI</name>
<dbReference type="EMBL" id="CP117167">
    <property type="protein sequence ID" value="WCT13851.1"/>
    <property type="molecule type" value="Genomic_DNA"/>
</dbReference>
<dbReference type="RefSeq" id="WP_273632155.1">
    <property type="nucleotide sequence ID" value="NZ_CP117167.1"/>
</dbReference>
<sequence>MKNLSTLGLIVWMAVSTSCQKGEVLNPIKLTDQTSISTVVHDSTYYVYPDGYTATNAFMAPITLGVPVYLEAKNDLFSSFLRFVINLNFASTNSILDSHPQYLSPENVNTINIAVKSELYVTFVSQGASNKNTLAYYTYQTGKPPVSTSGGSDNGAMDKITYIFPNASLTPGNKIKLGIFSPGTSVSFVLISNGWTGNDVNITNEKFYSQDKLNPETTTSLKRHSVMLYDDIDQLFLIGFEDRNRQTGSSDNDFNDLVFYVSSNVKNSISNLNVVPVDNSRN</sequence>
<organism evidence="2 3">
    <name type="scientific">Mucilaginibacter jinjuensis</name>
    <dbReference type="NCBI Taxonomy" id="1176721"/>
    <lineage>
        <taxon>Bacteria</taxon>
        <taxon>Pseudomonadati</taxon>
        <taxon>Bacteroidota</taxon>
        <taxon>Sphingobacteriia</taxon>
        <taxon>Sphingobacteriales</taxon>
        <taxon>Sphingobacteriaceae</taxon>
        <taxon>Mucilaginibacter</taxon>
    </lineage>
</organism>
<proteinExistence type="predicted"/>
<dbReference type="PROSITE" id="PS51257">
    <property type="entry name" value="PROKAR_LIPOPROTEIN"/>
    <property type="match status" value="1"/>
</dbReference>
<evidence type="ECO:0000259" key="1">
    <source>
        <dbReference type="Pfam" id="PF13448"/>
    </source>
</evidence>
<keyword evidence="3" id="KW-1185">Reference proteome</keyword>
<dbReference type="InterPro" id="IPR025193">
    <property type="entry name" value="DUF4114"/>
</dbReference>
<gene>
    <name evidence="2" type="ORF">PQO05_07890</name>
</gene>
<evidence type="ECO:0000313" key="2">
    <source>
        <dbReference type="EMBL" id="WCT13851.1"/>
    </source>
</evidence>
<accession>A0ABY7TCX6</accession>
<dbReference type="Proteomes" id="UP001216139">
    <property type="component" value="Chromosome"/>
</dbReference>
<reference evidence="2 3" key="1">
    <citation type="submission" date="2023-02" db="EMBL/GenBank/DDBJ databases">
        <title>Genome sequence of Mucilaginibacter jinjuensis strain KACC 16571.</title>
        <authorList>
            <person name="Kim S."/>
            <person name="Heo J."/>
            <person name="Kwon S.-W."/>
        </authorList>
    </citation>
    <scope>NUCLEOTIDE SEQUENCE [LARGE SCALE GENOMIC DNA]</scope>
    <source>
        <strain evidence="2 3">KACC 16571</strain>
    </source>
</reference>
<feature type="domain" description="DUF4114" evidence="1">
    <location>
        <begin position="180"/>
        <end position="264"/>
    </location>
</feature>